<dbReference type="InterPro" id="IPR009100">
    <property type="entry name" value="AcylCoA_DH/oxidase_NM_dom_sf"/>
</dbReference>
<evidence type="ECO:0000256" key="4">
    <source>
        <dbReference type="ARBA" id="ARBA00022827"/>
    </source>
</evidence>
<proteinExistence type="inferred from homology"/>
<evidence type="ECO:0000313" key="10">
    <source>
        <dbReference type="EMBL" id="CUS41852.1"/>
    </source>
</evidence>
<evidence type="ECO:0000256" key="3">
    <source>
        <dbReference type="ARBA" id="ARBA00022630"/>
    </source>
</evidence>
<dbReference type="InterPro" id="IPR037069">
    <property type="entry name" value="AcylCoA_DH/ox_N_sf"/>
</dbReference>
<dbReference type="InterPro" id="IPR006091">
    <property type="entry name" value="Acyl-CoA_Oxase/DH_mid-dom"/>
</dbReference>
<keyword evidence="3" id="KW-0285">Flavoprotein</keyword>
<dbReference type="AlphaFoldDB" id="A0A161JNP6"/>
<dbReference type="PANTHER" id="PTHR42803">
    <property type="entry name" value="ACYL-COA DEHYDROGENASE"/>
    <property type="match status" value="1"/>
</dbReference>
<evidence type="ECO:0000259" key="6">
    <source>
        <dbReference type="Pfam" id="PF00441"/>
    </source>
</evidence>
<protein>
    <submittedName>
        <fullName evidence="10">Acyl-CoA dehydrogenase</fullName>
        <ecNumber evidence="10">1.3.8.7</ecNumber>
    </submittedName>
</protein>
<dbReference type="EC" id="1.3.8.7" evidence="10"/>
<dbReference type="Pfam" id="PF00441">
    <property type="entry name" value="Acyl-CoA_dh_1"/>
    <property type="match status" value="1"/>
</dbReference>
<dbReference type="EMBL" id="CZQC01000056">
    <property type="protein sequence ID" value="CUS41852.1"/>
    <property type="molecule type" value="Genomic_DNA"/>
</dbReference>
<evidence type="ECO:0000256" key="1">
    <source>
        <dbReference type="ARBA" id="ARBA00001974"/>
    </source>
</evidence>
<dbReference type="Pfam" id="PF12806">
    <property type="entry name" value="Acyl-CoA_dh_C"/>
    <property type="match status" value="1"/>
</dbReference>
<evidence type="ECO:0000256" key="2">
    <source>
        <dbReference type="ARBA" id="ARBA00009347"/>
    </source>
</evidence>
<dbReference type="GO" id="GO:0050660">
    <property type="term" value="F:flavin adenine dinucleotide binding"/>
    <property type="evidence" value="ECO:0007669"/>
    <property type="project" value="InterPro"/>
</dbReference>
<dbReference type="InterPro" id="IPR025878">
    <property type="entry name" value="Acyl-CoA_dh-like_C_dom"/>
</dbReference>
<comment type="similarity">
    <text evidence="2">Belongs to the acyl-CoA dehydrogenase family.</text>
</comment>
<dbReference type="Pfam" id="PF02771">
    <property type="entry name" value="Acyl-CoA_dh_N"/>
    <property type="match status" value="1"/>
</dbReference>
<dbReference type="InterPro" id="IPR052166">
    <property type="entry name" value="Diverse_Acyl-CoA_DH"/>
</dbReference>
<dbReference type="InterPro" id="IPR046373">
    <property type="entry name" value="Acyl-CoA_Oxase/DH_mid-dom_sf"/>
</dbReference>
<sequence length="596" mass="64390">MADYKAPLRDMRFVLDEVFEADKLWASLAGLEGAVDMETADAILGECGKIASQVLAPINREGDEVGSTWKDGVVTAAPGFKDAYQTYVEAGLNGLGGNPEFGGMGMPKTLVGQVEEMVQGSNMAFGLAPMLTAGACLSLNAHGSQELKEKYLPNMYTGVWSGAMDLTEPHAGTDLGIIRTKAEPSADGSYLVSGTKIFITWGEHDMAENIIHLVLAKLPNAPAGPKGISLFLVPKFLVNDDGSLGERNAMSCGSIEHKMGIKGSATCVMNFDGAKGWLVGEENQGLACMFTMMNYERLGVGIQGVGAAEASYQNAVEYALDRIQSRAPTGAVAKDKVADPIIVHPDVRRMLMTMRSFNEGGRAFSTYVAGWLDRAKFSDNAEEKKHADAMLALLTPIAKAFLTDTSLEVAIIGQQVFGGHGFIREWGQEQHVRDIRITQIYEGTNGIQALDLMGRKIVGNNGAFYKLFEQDVNDFIASQAANTAAAEFIEPLKAAMENLADLTQWVIDQAQGNPNEIGAASLEYLHVFGYAAYAYMWARMAVVSLPKANEDFYKAKLATARFYIKRVLPRYIGLSAVVKGGSESLYELDEALFVTA</sequence>
<organism evidence="10">
    <name type="scientific">hydrothermal vent metagenome</name>
    <dbReference type="NCBI Taxonomy" id="652676"/>
    <lineage>
        <taxon>unclassified sequences</taxon>
        <taxon>metagenomes</taxon>
        <taxon>ecological metagenomes</taxon>
    </lineage>
</organism>
<dbReference type="GO" id="GO:0070991">
    <property type="term" value="F:medium-chain fatty acyl-CoA dehydrogenase activity"/>
    <property type="evidence" value="ECO:0007669"/>
    <property type="project" value="UniProtKB-EC"/>
</dbReference>
<dbReference type="PANTHER" id="PTHR42803:SF1">
    <property type="entry name" value="BROAD-SPECIFICITY LINEAR ACYL-COA DEHYDROGENASE FADE5"/>
    <property type="match status" value="1"/>
</dbReference>
<evidence type="ECO:0000259" key="7">
    <source>
        <dbReference type="Pfam" id="PF02770"/>
    </source>
</evidence>
<feature type="domain" description="Acyl-CoA oxidase/dehydrogenase middle" evidence="7">
    <location>
        <begin position="163"/>
        <end position="272"/>
    </location>
</feature>
<dbReference type="Gene3D" id="1.10.540.10">
    <property type="entry name" value="Acyl-CoA dehydrogenase/oxidase, N-terminal domain"/>
    <property type="match status" value="1"/>
</dbReference>
<feature type="domain" description="Acyl-CoA dehydrogenase/oxidase C-terminal" evidence="6">
    <location>
        <begin position="283"/>
        <end position="452"/>
    </location>
</feature>
<dbReference type="SUPFAM" id="SSF47203">
    <property type="entry name" value="Acyl-CoA dehydrogenase C-terminal domain-like"/>
    <property type="match status" value="1"/>
</dbReference>
<comment type="cofactor">
    <cofactor evidence="1">
        <name>FAD</name>
        <dbReference type="ChEBI" id="CHEBI:57692"/>
    </cofactor>
</comment>
<dbReference type="InterPro" id="IPR009075">
    <property type="entry name" value="AcylCo_DH/oxidase_C"/>
</dbReference>
<evidence type="ECO:0000256" key="5">
    <source>
        <dbReference type="ARBA" id="ARBA00023002"/>
    </source>
</evidence>
<gene>
    <name evidence="10" type="ORF">MGWOODY_Tha1074</name>
</gene>
<accession>A0A161JNP6</accession>
<dbReference type="Gene3D" id="2.40.110.10">
    <property type="entry name" value="Butyryl-CoA Dehydrogenase, subunit A, domain 2"/>
    <property type="match status" value="1"/>
</dbReference>
<feature type="domain" description="Acetyl-CoA dehydrogenase-like C-terminal" evidence="9">
    <location>
        <begin position="470"/>
        <end position="589"/>
    </location>
</feature>
<evidence type="ECO:0000259" key="9">
    <source>
        <dbReference type="Pfam" id="PF12806"/>
    </source>
</evidence>
<dbReference type="SUPFAM" id="SSF56645">
    <property type="entry name" value="Acyl-CoA dehydrogenase NM domain-like"/>
    <property type="match status" value="1"/>
</dbReference>
<reference evidence="10" key="1">
    <citation type="submission" date="2015-10" db="EMBL/GenBank/DDBJ databases">
        <authorList>
            <person name="Gilbert D.G."/>
        </authorList>
    </citation>
    <scope>NUCLEOTIDE SEQUENCE</scope>
</reference>
<dbReference type="InterPro" id="IPR013786">
    <property type="entry name" value="AcylCoA_DH/ox_N"/>
</dbReference>
<name>A0A161JNP6_9ZZZZ</name>
<dbReference type="InterPro" id="IPR036250">
    <property type="entry name" value="AcylCo_DH-like_C"/>
</dbReference>
<dbReference type="FunFam" id="2.40.110.10:FF:000031">
    <property type="entry name" value="Acyl-CoA dehydrogenase, putative"/>
    <property type="match status" value="1"/>
</dbReference>
<dbReference type="Pfam" id="PF02770">
    <property type="entry name" value="Acyl-CoA_dh_M"/>
    <property type="match status" value="1"/>
</dbReference>
<keyword evidence="4" id="KW-0274">FAD</keyword>
<feature type="domain" description="Acyl-CoA dehydrogenase/oxidase N-terminal" evidence="8">
    <location>
        <begin position="78"/>
        <end position="158"/>
    </location>
</feature>
<evidence type="ECO:0000259" key="8">
    <source>
        <dbReference type="Pfam" id="PF02771"/>
    </source>
</evidence>
<dbReference type="Gene3D" id="1.20.140.10">
    <property type="entry name" value="Butyryl-CoA Dehydrogenase, subunit A, domain 3"/>
    <property type="match status" value="1"/>
</dbReference>
<keyword evidence="5 10" id="KW-0560">Oxidoreductase</keyword>